<feature type="transmembrane region" description="Helical" evidence="5">
    <location>
        <begin position="140"/>
        <end position="158"/>
    </location>
</feature>
<feature type="compositionally biased region" description="Basic and acidic residues" evidence="4">
    <location>
        <begin position="22"/>
        <end position="36"/>
    </location>
</feature>
<feature type="transmembrane region" description="Helical" evidence="5">
    <location>
        <begin position="195"/>
        <end position="214"/>
    </location>
</feature>
<dbReference type="SUPFAM" id="SSF57850">
    <property type="entry name" value="RING/U-box"/>
    <property type="match status" value="1"/>
</dbReference>
<evidence type="ECO:0000256" key="2">
    <source>
        <dbReference type="ARBA" id="ARBA00022771"/>
    </source>
</evidence>
<dbReference type="InterPro" id="IPR011016">
    <property type="entry name" value="Znf_RING-CH"/>
</dbReference>
<evidence type="ECO:0000256" key="1">
    <source>
        <dbReference type="ARBA" id="ARBA00022723"/>
    </source>
</evidence>
<protein>
    <submittedName>
        <fullName evidence="7">Zinc finger RING-CH-type</fullName>
    </submittedName>
</protein>
<name>A0A9X0BEZ3_9EURO</name>
<keyword evidence="3" id="KW-0862">Zinc</keyword>
<feature type="compositionally biased region" description="Basic and acidic residues" evidence="4">
    <location>
        <begin position="1"/>
        <end position="11"/>
    </location>
</feature>
<dbReference type="GO" id="GO:0008270">
    <property type="term" value="F:zinc ion binding"/>
    <property type="evidence" value="ECO:0007669"/>
    <property type="project" value="UniProtKB-KW"/>
</dbReference>
<dbReference type="SMART" id="SM00744">
    <property type="entry name" value="RINGv"/>
    <property type="match status" value="1"/>
</dbReference>
<proteinExistence type="predicted"/>
<feature type="region of interest" description="Disordered" evidence="4">
    <location>
        <begin position="268"/>
        <end position="300"/>
    </location>
</feature>
<keyword evidence="5" id="KW-0472">Membrane</keyword>
<reference evidence="7" key="2">
    <citation type="journal article" date="2023" name="IMA Fungus">
        <title>Comparative genomic study of the Penicillium genus elucidates a diverse pangenome and 15 lateral gene transfer events.</title>
        <authorList>
            <person name="Petersen C."/>
            <person name="Sorensen T."/>
            <person name="Nielsen M.R."/>
            <person name="Sondergaard T.E."/>
            <person name="Sorensen J.L."/>
            <person name="Fitzpatrick D.A."/>
            <person name="Frisvad J.C."/>
            <person name="Nielsen K.L."/>
        </authorList>
    </citation>
    <scope>NUCLEOTIDE SEQUENCE</scope>
    <source>
        <strain evidence="7">IBT 29677</strain>
    </source>
</reference>
<dbReference type="InterPro" id="IPR013083">
    <property type="entry name" value="Znf_RING/FYVE/PHD"/>
</dbReference>
<evidence type="ECO:0000256" key="3">
    <source>
        <dbReference type="ARBA" id="ARBA00022833"/>
    </source>
</evidence>
<dbReference type="Pfam" id="PF12906">
    <property type="entry name" value="RINGv"/>
    <property type="match status" value="1"/>
</dbReference>
<evidence type="ECO:0000256" key="4">
    <source>
        <dbReference type="SAM" id="MobiDB-lite"/>
    </source>
</evidence>
<evidence type="ECO:0000313" key="7">
    <source>
        <dbReference type="EMBL" id="KAJ5414680.1"/>
    </source>
</evidence>
<keyword evidence="1" id="KW-0479">Metal-binding</keyword>
<dbReference type="Proteomes" id="UP001147747">
    <property type="component" value="Unassembled WGS sequence"/>
</dbReference>
<dbReference type="GeneID" id="81364924"/>
<dbReference type="PROSITE" id="PS51292">
    <property type="entry name" value="ZF_RING_CH"/>
    <property type="match status" value="1"/>
</dbReference>
<dbReference type="RefSeq" id="XP_056494526.1">
    <property type="nucleotide sequence ID" value="XM_056625944.1"/>
</dbReference>
<reference evidence="7" key="1">
    <citation type="submission" date="2022-12" db="EMBL/GenBank/DDBJ databases">
        <authorList>
            <person name="Petersen C."/>
        </authorList>
    </citation>
    <scope>NUCLEOTIDE SEQUENCE</scope>
    <source>
        <strain evidence="7">IBT 29677</strain>
    </source>
</reference>
<dbReference type="EMBL" id="JAPZBU010000003">
    <property type="protein sequence ID" value="KAJ5414680.1"/>
    <property type="molecule type" value="Genomic_DNA"/>
</dbReference>
<evidence type="ECO:0000313" key="8">
    <source>
        <dbReference type="Proteomes" id="UP001147747"/>
    </source>
</evidence>
<keyword evidence="8" id="KW-1185">Reference proteome</keyword>
<gene>
    <name evidence="7" type="ORF">N7509_001307</name>
</gene>
<evidence type="ECO:0000256" key="5">
    <source>
        <dbReference type="SAM" id="Phobius"/>
    </source>
</evidence>
<feature type="region of interest" description="Disordered" evidence="4">
    <location>
        <begin position="1"/>
        <end position="39"/>
    </location>
</feature>
<dbReference type="AlphaFoldDB" id="A0A9X0BEZ3"/>
<feature type="transmembrane region" description="Helical" evidence="5">
    <location>
        <begin position="234"/>
        <end position="251"/>
    </location>
</feature>
<organism evidence="7 8">
    <name type="scientific">Penicillium cosmopolitanum</name>
    <dbReference type="NCBI Taxonomy" id="1131564"/>
    <lineage>
        <taxon>Eukaryota</taxon>
        <taxon>Fungi</taxon>
        <taxon>Dikarya</taxon>
        <taxon>Ascomycota</taxon>
        <taxon>Pezizomycotina</taxon>
        <taxon>Eurotiomycetes</taxon>
        <taxon>Eurotiomycetidae</taxon>
        <taxon>Eurotiales</taxon>
        <taxon>Aspergillaceae</taxon>
        <taxon>Penicillium</taxon>
    </lineage>
</organism>
<evidence type="ECO:0000259" key="6">
    <source>
        <dbReference type="PROSITE" id="PS51292"/>
    </source>
</evidence>
<dbReference type="CDD" id="cd16495">
    <property type="entry name" value="RING_CH-C4HC3_MARCH"/>
    <property type="match status" value="1"/>
</dbReference>
<keyword evidence="5" id="KW-1133">Transmembrane helix</keyword>
<dbReference type="Gene3D" id="3.30.40.10">
    <property type="entry name" value="Zinc/RING finger domain, C3HC4 (zinc finger)"/>
    <property type="match status" value="1"/>
</dbReference>
<dbReference type="OrthoDB" id="264354at2759"/>
<dbReference type="PANTHER" id="PTHR46347:SF1">
    <property type="entry name" value="RING_FYVE_PHD ZINC FINGER SUPERFAMILY PROTEIN"/>
    <property type="match status" value="1"/>
</dbReference>
<feature type="domain" description="RING-CH-type" evidence="6">
    <location>
        <begin position="37"/>
        <end position="125"/>
    </location>
</feature>
<keyword evidence="5" id="KW-0812">Transmembrane</keyword>
<keyword evidence="2" id="KW-0863">Zinc-finger</keyword>
<sequence>MQSSYESEKPDAAGQHHPQHHPQPEPEPKPEPEPEHQQSYPPRVCRICLETVLPTLQPSEFLQKPRVVYLSEDPELGRLLRPCKCKGSSRYVHEGCLQTWRHADPRYGRRNFWQCPTCGFQYRLERLTWARWISSTSTQIFLTITILFLTVFILGFVADPIIDFYLGPLDDIPLDVDIDFDDENASWLEHIVKGMASLGLLSFIRVAFTMSPWWGARSIAGGRSTNGRDRVRSLNWLFVVMGIVSFLWAVYKGVRSWTKRSLERAGERVMDVPLPDDEEEEPGPMPNPEVHLDPDASASSDGLVLASSSIANLPRGPFRTAAQAKEPFPIFKEEDIEAHTAMEQSLQAAFAAAARAETRRSIVELVIQAPAVLDDTKGEILNAMEGLSTPPSHSPNPEVLHGAGKFGPVTIELDAVEIIYVMLPYMERMAIRVQDLVEATDWVGAIHATIVEVAEMDTVLASIDQEEPFDLMKYQMMANVVENTELFDVFILEPFSHAEKLARPGMTREVRALVFDHVDSIRKTMQGTKFTYALYHEKLVTLKEM</sequence>
<accession>A0A9X0BEZ3</accession>
<comment type="caution">
    <text evidence="7">The sequence shown here is derived from an EMBL/GenBank/DDBJ whole genome shotgun (WGS) entry which is preliminary data.</text>
</comment>
<dbReference type="PANTHER" id="PTHR46347">
    <property type="entry name" value="RING/FYVE/PHD ZINC FINGER SUPERFAMILY PROTEIN"/>
    <property type="match status" value="1"/>
</dbReference>